<dbReference type="Ensembl" id="ENSCSRT00000026032.1">
    <property type="protein sequence ID" value="ENSCSRP00000024970.1"/>
    <property type="gene ID" value="ENSCSRG00000018700.1"/>
</dbReference>
<dbReference type="AlphaFoldDB" id="A0A8C3T712"/>
<reference evidence="1" key="2">
    <citation type="submission" date="2025-09" db="UniProtKB">
        <authorList>
            <consortium name="Ensembl"/>
        </authorList>
    </citation>
    <scope>IDENTIFICATION</scope>
</reference>
<accession>A0A8C3T712</accession>
<keyword evidence="2" id="KW-1185">Reference proteome</keyword>
<evidence type="ECO:0000313" key="2">
    <source>
        <dbReference type="Proteomes" id="UP000694403"/>
    </source>
</evidence>
<name>A0A8C3T712_CHESE</name>
<sequence length="163" mass="17671">MELRLHMVSHTGEMPYKVSTCSGMACQAKNIRWADCNLEAGKAWPGPCFCSWLYSLGSQFPECVTELLLLASDPNLSLWTCSALPAPNASCLERSCACTRHSSTVERNFLSARSVGTGLRVAMACRCTSRLNTGKAWCGGVLWVTSVCASFSPIYCLPSLLTC</sequence>
<organism evidence="1 2">
    <name type="scientific">Chelydra serpentina</name>
    <name type="common">Snapping turtle</name>
    <name type="synonym">Testudo serpentina</name>
    <dbReference type="NCBI Taxonomy" id="8475"/>
    <lineage>
        <taxon>Eukaryota</taxon>
        <taxon>Metazoa</taxon>
        <taxon>Chordata</taxon>
        <taxon>Craniata</taxon>
        <taxon>Vertebrata</taxon>
        <taxon>Euteleostomi</taxon>
        <taxon>Archelosauria</taxon>
        <taxon>Testudinata</taxon>
        <taxon>Testudines</taxon>
        <taxon>Cryptodira</taxon>
        <taxon>Durocryptodira</taxon>
        <taxon>Americhelydia</taxon>
        <taxon>Chelydroidea</taxon>
        <taxon>Chelydridae</taxon>
        <taxon>Chelydra</taxon>
    </lineage>
</organism>
<protein>
    <submittedName>
        <fullName evidence="1">Uncharacterized protein</fullName>
    </submittedName>
</protein>
<reference evidence="1" key="1">
    <citation type="submission" date="2025-08" db="UniProtKB">
        <authorList>
            <consortium name="Ensembl"/>
        </authorList>
    </citation>
    <scope>IDENTIFICATION</scope>
</reference>
<proteinExistence type="predicted"/>
<dbReference type="Proteomes" id="UP000694403">
    <property type="component" value="Unplaced"/>
</dbReference>
<evidence type="ECO:0000313" key="1">
    <source>
        <dbReference type="Ensembl" id="ENSCSRP00000024970.1"/>
    </source>
</evidence>